<evidence type="ECO:0000256" key="3">
    <source>
        <dbReference type="ARBA" id="ARBA00022516"/>
    </source>
</evidence>
<organism evidence="15">
    <name type="scientific">Rodentolepis nana</name>
    <name type="common">Dwarf tapeworm</name>
    <name type="synonym">Hymenolepis nana</name>
    <dbReference type="NCBI Taxonomy" id="102285"/>
    <lineage>
        <taxon>Eukaryota</taxon>
        <taxon>Metazoa</taxon>
        <taxon>Spiralia</taxon>
        <taxon>Lophotrochozoa</taxon>
        <taxon>Platyhelminthes</taxon>
        <taxon>Cestoda</taxon>
        <taxon>Eucestoda</taxon>
        <taxon>Cyclophyllidea</taxon>
        <taxon>Hymenolepididae</taxon>
        <taxon>Rodentolepis</taxon>
    </lineage>
</organism>
<dbReference type="Pfam" id="PF03259">
    <property type="entry name" value="Robl_LC7"/>
    <property type="match status" value="1"/>
</dbReference>
<evidence type="ECO:0000256" key="4">
    <source>
        <dbReference type="ARBA" id="ARBA00022679"/>
    </source>
</evidence>
<dbReference type="CDD" id="cd02174">
    <property type="entry name" value="CCT"/>
    <property type="match status" value="1"/>
</dbReference>
<evidence type="ECO:0000259" key="12">
    <source>
        <dbReference type="SMART" id="SM00960"/>
    </source>
</evidence>
<evidence type="ECO:0000256" key="2">
    <source>
        <dbReference type="ARBA" id="ARBA00010101"/>
    </source>
</evidence>
<reference evidence="13 14" key="2">
    <citation type="submission" date="2018-11" db="EMBL/GenBank/DDBJ databases">
        <authorList>
            <consortium name="Pathogen Informatics"/>
        </authorList>
    </citation>
    <scope>NUCLEOTIDE SEQUENCE [LARGE SCALE GENOMIC DNA]</scope>
</reference>
<feature type="compositionally biased region" description="Low complexity" evidence="11">
    <location>
        <begin position="117"/>
        <end position="133"/>
    </location>
</feature>
<proteinExistence type="inferred from homology"/>
<keyword evidence="8" id="KW-1208">Phospholipid metabolism</keyword>
<dbReference type="EC" id="2.7.7.15" evidence="10"/>
<evidence type="ECO:0000256" key="5">
    <source>
        <dbReference type="ARBA" id="ARBA00022695"/>
    </source>
</evidence>
<dbReference type="InterPro" id="IPR004821">
    <property type="entry name" value="Cyt_trans-like"/>
</dbReference>
<dbReference type="AlphaFoldDB" id="A0A158QGR7"/>
<evidence type="ECO:0000256" key="11">
    <source>
        <dbReference type="SAM" id="MobiDB-lite"/>
    </source>
</evidence>
<accession>A0A158QGR7</accession>
<evidence type="ECO:0000256" key="6">
    <source>
        <dbReference type="ARBA" id="ARBA00023098"/>
    </source>
</evidence>
<comment type="similarity">
    <text evidence="2">Belongs to the cytidylyltransferase family.</text>
</comment>
<dbReference type="InterPro" id="IPR041723">
    <property type="entry name" value="CCT"/>
</dbReference>
<dbReference type="GO" id="GO:0004105">
    <property type="term" value="F:choline-phosphate cytidylyltransferase activity"/>
    <property type="evidence" value="ECO:0007669"/>
    <property type="project" value="UniProtKB-EC"/>
</dbReference>
<dbReference type="WBParaSite" id="HNAJ_0000062901-mRNA-1">
    <property type="protein sequence ID" value="HNAJ_0000062901-mRNA-1"/>
    <property type="gene ID" value="HNAJ_0000062901"/>
</dbReference>
<keyword evidence="3" id="KW-0444">Lipid biosynthesis</keyword>
<dbReference type="Proteomes" id="UP000278807">
    <property type="component" value="Unassembled WGS sequence"/>
</dbReference>
<keyword evidence="7" id="KW-0594">Phospholipid biosynthesis</keyword>
<name>A0A158QGR7_RODNA</name>
<keyword evidence="4" id="KW-0808">Transferase</keyword>
<dbReference type="SUPFAM" id="SSF103196">
    <property type="entry name" value="Roadblock/LC7 domain"/>
    <property type="match status" value="1"/>
</dbReference>
<dbReference type="GO" id="GO:0031210">
    <property type="term" value="F:phosphatidylcholine binding"/>
    <property type="evidence" value="ECO:0007669"/>
    <property type="project" value="TreeGrafter"/>
</dbReference>
<dbReference type="SMART" id="SM00960">
    <property type="entry name" value="Robl_LC7"/>
    <property type="match status" value="1"/>
</dbReference>
<dbReference type="UniPathway" id="UPA00753">
    <property type="reaction ID" value="UER00739"/>
</dbReference>
<keyword evidence="14" id="KW-1185">Reference proteome</keyword>
<evidence type="ECO:0000256" key="9">
    <source>
        <dbReference type="ARBA" id="ARBA00025706"/>
    </source>
</evidence>
<protein>
    <recommendedName>
        <fullName evidence="10">choline-phosphate cytidylyltransferase</fullName>
        <ecNumber evidence="10">2.7.7.15</ecNumber>
    </recommendedName>
</protein>
<gene>
    <name evidence="13" type="ORF">HNAJ_LOCUS629</name>
</gene>
<feature type="region of interest" description="Disordered" evidence="11">
    <location>
        <begin position="460"/>
        <end position="538"/>
    </location>
</feature>
<feature type="compositionally biased region" description="Low complexity" evidence="11">
    <location>
        <begin position="468"/>
        <end position="480"/>
    </location>
</feature>
<evidence type="ECO:0000256" key="1">
    <source>
        <dbReference type="ARBA" id="ARBA00007191"/>
    </source>
</evidence>
<dbReference type="InterPro" id="IPR045049">
    <property type="entry name" value="Pcy1-like"/>
</dbReference>
<dbReference type="InterPro" id="IPR014729">
    <property type="entry name" value="Rossmann-like_a/b/a_fold"/>
</dbReference>
<dbReference type="PANTHER" id="PTHR10739:SF13">
    <property type="entry name" value="CHOLINE-PHOSPHATE CYTIDYLYLTRANSFERASE"/>
    <property type="match status" value="1"/>
</dbReference>
<dbReference type="Gene3D" id="3.40.50.620">
    <property type="entry name" value="HUPs"/>
    <property type="match status" value="1"/>
</dbReference>
<feature type="region of interest" description="Disordered" evidence="11">
    <location>
        <begin position="115"/>
        <end position="147"/>
    </location>
</feature>
<sequence>MLKLRALARYLERVKSDGVQSIMIFSTEGVPLTQCGADLSSCKTTAAIVSNVWSLYQRQLAMNESASLIDTMQDVIVEMTNARLVFTKVANFIICLTTTKDMNLGLMRAKTAIMPNSSKTSGRSSRSSSHSTTAEPQNSVTEEISCPKSWGRGPAPFSNEPAALRALEECDYSIKITLDMAKTGQVPRRVRIYADGVYDMFHSGHARQLMQACSVFPDTYLIVGVSSDQDTKFHKGQTVMNEQERYEAVRHCRYVDEVVKACPWECTIDFLKSMKVLLSLLLTLTTGEFYGGSLRNPFYLQIDFIAHDDIPYATDGSKDLYQPFKDADMQVAYPIVLLQFVVFLTTQRTEGISTTDVIGRILKDYDGYLRRNISRGLTRHDLNISYVKEKQLLLENNLHTIAEKGSRFLDDIGSRRRRIVASLEDLYQDCSASFVNFFGNRGALRHWLSGTTRTLRGVVEPTENKSRSSISLPPSPISILDKVDSESEDANDSSSEGGYCHRTSRSAVRRITGGAQKRSRHNYDNSEGDSDSGKRSRH</sequence>
<feature type="domain" description="Roadblock/LAMTOR2" evidence="12">
    <location>
        <begin position="7"/>
        <end position="98"/>
    </location>
</feature>
<keyword evidence="5" id="KW-0548">Nucleotidyltransferase</keyword>
<dbReference type="InterPro" id="IPR004942">
    <property type="entry name" value="Roadblock/LAMTOR2_dom"/>
</dbReference>
<evidence type="ECO:0000256" key="10">
    <source>
        <dbReference type="ARBA" id="ARBA00026101"/>
    </source>
</evidence>
<evidence type="ECO:0000256" key="8">
    <source>
        <dbReference type="ARBA" id="ARBA00023264"/>
    </source>
</evidence>
<dbReference type="STRING" id="102285.A0A158QGR7"/>
<evidence type="ECO:0000256" key="7">
    <source>
        <dbReference type="ARBA" id="ARBA00023209"/>
    </source>
</evidence>
<dbReference type="OrthoDB" id="17102at2759"/>
<keyword evidence="6" id="KW-0443">Lipid metabolism</keyword>
<evidence type="ECO:0000313" key="14">
    <source>
        <dbReference type="Proteomes" id="UP000278807"/>
    </source>
</evidence>
<dbReference type="Pfam" id="PF01467">
    <property type="entry name" value="CTP_transf_like"/>
    <property type="match status" value="1"/>
</dbReference>
<dbReference type="NCBIfam" id="TIGR00125">
    <property type="entry name" value="cyt_tran_rel"/>
    <property type="match status" value="1"/>
</dbReference>
<dbReference type="Gene3D" id="3.30.450.30">
    <property type="entry name" value="Dynein light chain 2a, cytoplasmic"/>
    <property type="match status" value="1"/>
</dbReference>
<evidence type="ECO:0000313" key="15">
    <source>
        <dbReference type="WBParaSite" id="HNAJ_0000062901-mRNA-1"/>
    </source>
</evidence>
<dbReference type="EMBL" id="UZAE01000189">
    <property type="protein sequence ID" value="VDN96488.1"/>
    <property type="molecule type" value="Genomic_DNA"/>
</dbReference>
<dbReference type="SUPFAM" id="SSF52374">
    <property type="entry name" value="Nucleotidylyl transferase"/>
    <property type="match status" value="1"/>
</dbReference>
<dbReference type="PANTHER" id="PTHR10739">
    <property type="entry name" value="CYTIDYLYLTRANSFERASE"/>
    <property type="match status" value="1"/>
</dbReference>
<reference evidence="15" key="1">
    <citation type="submission" date="2016-04" db="UniProtKB">
        <authorList>
            <consortium name="WormBaseParasite"/>
        </authorList>
    </citation>
    <scope>IDENTIFICATION</scope>
</reference>
<comment type="similarity">
    <text evidence="1">Belongs to the GAMAD family.</text>
</comment>
<evidence type="ECO:0000313" key="13">
    <source>
        <dbReference type="EMBL" id="VDN96488.1"/>
    </source>
</evidence>
<comment type="pathway">
    <text evidence="9">Phospholipid metabolism; phosphatidylcholine biosynthesis; phosphatidylcholine from phosphocholine: step 1/2.</text>
</comment>